<proteinExistence type="predicted"/>
<evidence type="ECO:0000313" key="1">
    <source>
        <dbReference type="EMBL" id="ACK64254.1"/>
    </source>
</evidence>
<dbReference type="EMBL" id="CP001287">
    <property type="protein sequence ID" value="ACK64254.1"/>
    <property type="molecule type" value="Genomic_DNA"/>
</dbReference>
<dbReference type="InterPro" id="IPR002636">
    <property type="entry name" value="DUF29"/>
</dbReference>
<evidence type="ECO:0000313" key="2">
    <source>
        <dbReference type="Proteomes" id="UP000008204"/>
    </source>
</evidence>
<organism evidence="1 2">
    <name type="scientific">Rippkaea orientalis (strain PCC 8801 / RF-1)</name>
    <name type="common">Cyanothece sp. (strain PCC 8801)</name>
    <dbReference type="NCBI Taxonomy" id="41431"/>
    <lineage>
        <taxon>Bacteria</taxon>
        <taxon>Bacillati</taxon>
        <taxon>Cyanobacteriota</taxon>
        <taxon>Cyanophyceae</taxon>
        <taxon>Oscillatoriophycideae</taxon>
        <taxon>Chroococcales</taxon>
        <taxon>Aphanothecaceae</taxon>
        <taxon>Rippkaea</taxon>
        <taxon>Rippkaea orientalis</taxon>
    </lineage>
</organism>
<keyword evidence="2" id="KW-1185">Reference proteome</keyword>
<dbReference type="OrthoDB" id="427796at2"/>
<dbReference type="HOGENOM" id="CLU_116670_1_0_3"/>
<sequence>MSQIPIKETYSLYETDYPLWLEKQAIALKNRDINALDWDNLLGEIESLGNEQIHAVNNLLKQIIIHRLKLDYSSEIYSRHHWKCEINSFIDTLEDKLTNSIRNKIDLEKPYSRARRTVLENYNLDLPKECPYALDELMTYLDTKIDRN</sequence>
<dbReference type="RefSeq" id="WP_012593531.1">
    <property type="nucleotide sequence ID" value="NC_011726.1"/>
</dbReference>
<protein>
    <recommendedName>
        <fullName evidence="3">DUF29 domain-containing protein</fullName>
    </recommendedName>
</protein>
<dbReference type="KEGG" id="cyp:PCC8801_0148"/>
<name>B7K1U7_RIPO1</name>
<dbReference type="STRING" id="41431.PCC8801_0148"/>
<dbReference type="Gene3D" id="1.20.1220.20">
    <property type="entry name" value="Uncharcterised protein PF01724"/>
    <property type="match status" value="1"/>
</dbReference>
<dbReference type="Proteomes" id="UP000008204">
    <property type="component" value="Chromosome"/>
</dbReference>
<dbReference type="eggNOG" id="COG2442">
    <property type="taxonomic scope" value="Bacteria"/>
</dbReference>
<accession>B7K1U7</accession>
<dbReference type="Pfam" id="PF01724">
    <property type="entry name" value="DUF29"/>
    <property type="match status" value="1"/>
</dbReference>
<reference evidence="2" key="1">
    <citation type="journal article" date="2011" name="MBio">
        <title>Novel metabolic attributes of the genus Cyanothece, comprising a group of unicellular nitrogen-fixing Cyanobacteria.</title>
        <authorList>
            <person name="Bandyopadhyay A."/>
            <person name="Elvitigala T."/>
            <person name="Welsh E."/>
            <person name="Stockel J."/>
            <person name="Liberton M."/>
            <person name="Min H."/>
            <person name="Sherman L.A."/>
            <person name="Pakrasi H.B."/>
        </authorList>
    </citation>
    <scope>NUCLEOTIDE SEQUENCE [LARGE SCALE GENOMIC DNA]</scope>
    <source>
        <strain evidence="2">PCC 8801</strain>
    </source>
</reference>
<evidence type="ECO:0008006" key="3">
    <source>
        <dbReference type="Google" id="ProtNLM"/>
    </source>
</evidence>
<dbReference type="AlphaFoldDB" id="B7K1U7"/>
<dbReference type="PANTHER" id="PTHR34235:SF3">
    <property type="entry name" value="SLR1203 PROTEIN"/>
    <property type="match status" value="1"/>
</dbReference>
<gene>
    <name evidence="1" type="ordered locus">PCC8801_0148</name>
</gene>
<dbReference type="PANTHER" id="PTHR34235">
    <property type="entry name" value="SLR1203 PROTEIN-RELATED"/>
    <property type="match status" value="1"/>
</dbReference>